<feature type="transmembrane region" description="Helical" evidence="1">
    <location>
        <begin position="75"/>
        <end position="92"/>
    </location>
</feature>
<keyword evidence="1" id="KW-0812">Transmembrane</keyword>
<evidence type="ECO:0000313" key="3">
    <source>
        <dbReference type="EMBL" id="SME88348.1"/>
    </source>
</evidence>
<dbReference type="RefSeq" id="WP_132314721.1">
    <property type="nucleotide sequence ID" value="NZ_FWZT01000001.1"/>
</dbReference>
<feature type="transmembrane region" description="Helical" evidence="1">
    <location>
        <begin position="40"/>
        <end position="55"/>
    </location>
</feature>
<gene>
    <name evidence="3" type="ORF">SAMN06296036_101145</name>
</gene>
<dbReference type="InterPro" id="IPR003675">
    <property type="entry name" value="Rce1/LyrA-like_dom"/>
</dbReference>
<keyword evidence="3" id="KW-0645">Protease</keyword>
<dbReference type="Proteomes" id="UP000192907">
    <property type="component" value="Unassembled WGS sequence"/>
</dbReference>
<feature type="transmembrane region" description="Helical" evidence="1">
    <location>
        <begin position="262"/>
        <end position="279"/>
    </location>
</feature>
<proteinExistence type="predicted"/>
<feature type="transmembrane region" description="Helical" evidence="1">
    <location>
        <begin position="154"/>
        <end position="174"/>
    </location>
</feature>
<dbReference type="EMBL" id="FWZT01000001">
    <property type="protein sequence ID" value="SME88348.1"/>
    <property type="molecule type" value="Genomic_DNA"/>
</dbReference>
<feature type="transmembrane region" description="Helical" evidence="1">
    <location>
        <begin position="308"/>
        <end position="326"/>
    </location>
</feature>
<keyword evidence="1" id="KW-0472">Membrane</keyword>
<reference evidence="4" key="1">
    <citation type="submission" date="2017-04" db="EMBL/GenBank/DDBJ databases">
        <authorList>
            <person name="Varghese N."/>
            <person name="Submissions S."/>
        </authorList>
    </citation>
    <scope>NUCLEOTIDE SEQUENCE [LARGE SCALE GENOMIC DNA]</scope>
    <source>
        <strain evidence="4">RKEM611</strain>
    </source>
</reference>
<dbReference type="Pfam" id="PF02517">
    <property type="entry name" value="Rce1-like"/>
    <property type="match status" value="1"/>
</dbReference>
<feature type="domain" description="CAAX prenyl protease 2/Lysostaphin resistance protein A-like" evidence="2">
    <location>
        <begin position="227"/>
        <end position="320"/>
    </location>
</feature>
<evidence type="ECO:0000256" key="1">
    <source>
        <dbReference type="SAM" id="Phobius"/>
    </source>
</evidence>
<keyword evidence="3" id="KW-0378">Hydrolase</keyword>
<dbReference type="InterPro" id="IPR052710">
    <property type="entry name" value="CAAX_protease"/>
</dbReference>
<dbReference type="AlphaFoldDB" id="A0A1Y6B2P6"/>
<dbReference type="GO" id="GO:0080120">
    <property type="term" value="P:CAAX-box protein maturation"/>
    <property type="evidence" value="ECO:0007669"/>
    <property type="project" value="UniProtKB-ARBA"/>
</dbReference>
<dbReference type="GO" id="GO:0006508">
    <property type="term" value="P:proteolysis"/>
    <property type="evidence" value="ECO:0007669"/>
    <property type="project" value="UniProtKB-KW"/>
</dbReference>
<dbReference type="PANTHER" id="PTHR36435:SF1">
    <property type="entry name" value="CAAX AMINO TERMINAL PROTEASE FAMILY PROTEIN"/>
    <property type="match status" value="1"/>
</dbReference>
<keyword evidence="1" id="KW-1133">Transmembrane helix</keyword>
<keyword evidence="4" id="KW-1185">Reference proteome</keyword>
<dbReference type="STRING" id="1513793.SAMN06296036_101145"/>
<feature type="transmembrane region" description="Helical" evidence="1">
    <location>
        <begin position="129"/>
        <end position="148"/>
    </location>
</feature>
<feature type="transmembrane region" description="Helical" evidence="1">
    <location>
        <begin position="285"/>
        <end position="301"/>
    </location>
</feature>
<sequence length="328" mass="36790">MLSLLKSRPALATLATATALAGLLTHRVLQEDIPVSTVPAGMGVFFCLLLWYLLLGLKPIQDAISSWLKKQPRHLFLPSLLYTVGYIIYGLGTDSGIGDWWIILLYGLLPSAVMSTCKARPQKIIWQDIVLILLFWIPVDARLVQPLWPWPKGVGGNAFTITLAVPLLAFLMSCQRQLSGVGYYWTVSRSELIEGLKNFVLFIIVAIPFGLQTQFISWAGWSLSPEMLFTFLITFLWIAVPEELLFRGVIQNLLQKHWQSKTLGLIVASVIFGLSHLNNGPEPDWRYFVLSTIAGIFYGLTFNKSRSLVAAALVHTLVDTVWIHYFRG</sequence>
<feature type="transmembrane region" description="Helical" evidence="1">
    <location>
        <begin position="199"/>
        <end position="221"/>
    </location>
</feature>
<accession>A0A1Y6B2P6</accession>
<feature type="transmembrane region" description="Helical" evidence="1">
    <location>
        <begin position="227"/>
        <end position="250"/>
    </location>
</feature>
<evidence type="ECO:0000313" key="4">
    <source>
        <dbReference type="Proteomes" id="UP000192907"/>
    </source>
</evidence>
<dbReference type="GO" id="GO:0004175">
    <property type="term" value="F:endopeptidase activity"/>
    <property type="evidence" value="ECO:0007669"/>
    <property type="project" value="UniProtKB-ARBA"/>
</dbReference>
<dbReference type="OrthoDB" id="118729at2"/>
<name>A0A1Y6B2P6_9BACT</name>
<organism evidence="3 4">
    <name type="scientific">Pseudobacteriovorax antillogorgiicola</name>
    <dbReference type="NCBI Taxonomy" id="1513793"/>
    <lineage>
        <taxon>Bacteria</taxon>
        <taxon>Pseudomonadati</taxon>
        <taxon>Bdellovibrionota</taxon>
        <taxon>Oligoflexia</taxon>
        <taxon>Oligoflexales</taxon>
        <taxon>Pseudobacteriovoracaceae</taxon>
        <taxon>Pseudobacteriovorax</taxon>
    </lineage>
</organism>
<dbReference type="PANTHER" id="PTHR36435">
    <property type="entry name" value="SLR1288 PROTEIN"/>
    <property type="match status" value="1"/>
</dbReference>
<feature type="transmembrane region" description="Helical" evidence="1">
    <location>
        <begin position="98"/>
        <end position="117"/>
    </location>
</feature>
<evidence type="ECO:0000259" key="2">
    <source>
        <dbReference type="Pfam" id="PF02517"/>
    </source>
</evidence>
<protein>
    <submittedName>
        <fullName evidence="3">CAAX protease self-immunity</fullName>
    </submittedName>
</protein>